<protein>
    <submittedName>
        <fullName evidence="3">Uncharacterized protein</fullName>
    </submittedName>
</protein>
<keyword evidence="1" id="KW-0433">Leucine-rich repeat</keyword>
<dbReference type="SUPFAM" id="SSF52058">
    <property type="entry name" value="L domain-like"/>
    <property type="match status" value="1"/>
</dbReference>
<dbReference type="InterPro" id="IPR050216">
    <property type="entry name" value="LRR_domain-containing"/>
</dbReference>
<evidence type="ECO:0000256" key="1">
    <source>
        <dbReference type="ARBA" id="ARBA00022614"/>
    </source>
</evidence>
<dbReference type="Proteomes" id="UP001165065">
    <property type="component" value="Unassembled WGS sequence"/>
</dbReference>
<keyword evidence="4" id="KW-1185">Reference proteome</keyword>
<dbReference type="GO" id="GO:0005737">
    <property type="term" value="C:cytoplasm"/>
    <property type="evidence" value="ECO:0007669"/>
    <property type="project" value="TreeGrafter"/>
</dbReference>
<reference evidence="4" key="1">
    <citation type="journal article" date="2023" name="Commun. Biol.">
        <title>Genome analysis of Parmales, the sister group of diatoms, reveals the evolutionary specialization of diatoms from phago-mixotrophs to photoautotrophs.</title>
        <authorList>
            <person name="Ban H."/>
            <person name="Sato S."/>
            <person name="Yoshikawa S."/>
            <person name="Yamada K."/>
            <person name="Nakamura Y."/>
            <person name="Ichinomiya M."/>
            <person name="Sato N."/>
            <person name="Blanc-Mathieu R."/>
            <person name="Endo H."/>
            <person name="Kuwata A."/>
            <person name="Ogata H."/>
        </authorList>
    </citation>
    <scope>NUCLEOTIDE SEQUENCE [LARGE SCALE GENOMIC DNA]</scope>
</reference>
<dbReference type="Pfam" id="PF12799">
    <property type="entry name" value="LRR_4"/>
    <property type="match status" value="1"/>
</dbReference>
<sequence>MALSSSPLYEQAKRSRILHLNDRGLDSIPVPVFNLDMITRLDLSYNNITSIPPEIQYMTNLENLWLNGNPLTCVPVELQHCRKLKVLDIRDTMVSTMPREIGRLKNLFLVDLRGTPLSEELDPFRGNTEELLAYLDVKDKRTNIAIEMENNLLAAKYLETADMVEGGIVVKALVKAVCGVFPDMGELRNCARNADRLFPARYSSPVELRKIFQTNPSDGPAVRRQKWEALAVKVAAKEAAKLKKDYVTLTRENEMVKLSADMELKISAIYYDNHDPTEIEGWLKSIYAEYKPENYLEEGRKDCPDLEDIHFVIQFATRIFPQDPSTITGKLIRSNMLALQKKLTSDREKCVLGINSSLSGIYADREPNQVTGLARDVAKLFERDRFATDKELEELKKISADANLLFPAEFDAAVPKDIKRMFKQREAAAKAAMGR</sequence>
<evidence type="ECO:0000313" key="3">
    <source>
        <dbReference type="EMBL" id="GMI35729.1"/>
    </source>
</evidence>
<dbReference type="SMART" id="SM00369">
    <property type="entry name" value="LRR_TYP"/>
    <property type="match status" value="2"/>
</dbReference>
<dbReference type="PANTHER" id="PTHR48051">
    <property type="match status" value="1"/>
</dbReference>
<dbReference type="EMBL" id="BRYA01000059">
    <property type="protein sequence ID" value="GMI35729.1"/>
    <property type="molecule type" value="Genomic_DNA"/>
</dbReference>
<dbReference type="InterPro" id="IPR032675">
    <property type="entry name" value="LRR_dom_sf"/>
</dbReference>
<gene>
    <name evidence="3" type="ORF">TrCOL_g9204</name>
</gene>
<proteinExistence type="predicted"/>
<evidence type="ECO:0000256" key="2">
    <source>
        <dbReference type="ARBA" id="ARBA00022737"/>
    </source>
</evidence>
<dbReference type="AlphaFoldDB" id="A0A9W7L7I9"/>
<dbReference type="PROSITE" id="PS51450">
    <property type="entry name" value="LRR"/>
    <property type="match status" value="2"/>
</dbReference>
<evidence type="ECO:0000313" key="4">
    <source>
        <dbReference type="Proteomes" id="UP001165065"/>
    </source>
</evidence>
<dbReference type="PANTHER" id="PTHR48051:SF1">
    <property type="entry name" value="RAS SUPPRESSOR PROTEIN 1"/>
    <property type="match status" value="1"/>
</dbReference>
<dbReference type="InterPro" id="IPR003591">
    <property type="entry name" value="Leu-rich_rpt_typical-subtyp"/>
</dbReference>
<name>A0A9W7L7I9_9STRA</name>
<dbReference type="InterPro" id="IPR001611">
    <property type="entry name" value="Leu-rich_rpt"/>
</dbReference>
<dbReference type="InterPro" id="IPR025875">
    <property type="entry name" value="Leu-rich_rpt_4"/>
</dbReference>
<organism evidence="3 4">
    <name type="scientific">Triparma columacea</name>
    <dbReference type="NCBI Taxonomy" id="722753"/>
    <lineage>
        <taxon>Eukaryota</taxon>
        <taxon>Sar</taxon>
        <taxon>Stramenopiles</taxon>
        <taxon>Ochrophyta</taxon>
        <taxon>Bolidophyceae</taxon>
        <taxon>Parmales</taxon>
        <taxon>Triparmaceae</taxon>
        <taxon>Triparma</taxon>
    </lineage>
</organism>
<dbReference type="Gene3D" id="3.80.10.10">
    <property type="entry name" value="Ribonuclease Inhibitor"/>
    <property type="match status" value="1"/>
</dbReference>
<accession>A0A9W7L7I9</accession>
<comment type="caution">
    <text evidence="3">The sequence shown here is derived from an EMBL/GenBank/DDBJ whole genome shotgun (WGS) entry which is preliminary data.</text>
</comment>
<dbReference type="OrthoDB" id="1394818at2759"/>
<keyword evidence="2" id="KW-0677">Repeat</keyword>